<dbReference type="PANTHER" id="PTHR40394">
    <property type="entry name" value="LIPOPROTEIN-RELATED"/>
    <property type="match status" value="1"/>
</dbReference>
<feature type="transmembrane region" description="Helical" evidence="1">
    <location>
        <begin position="59"/>
        <end position="79"/>
    </location>
</feature>
<dbReference type="AlphaFoldDB" id="A0A8J7Q9L5"/>
<dbReference type="PANTHER" id="PTHR40394:SF2">
    <property type="entry name" value="QUINOL:CYTOCHROME C OXIDOREDUCTASE MEMBRANE PROTEIN"/>
    <property type="match status" value="1"/>
</dbReference>
<feature type="transmembrane region" description="Helical" evidence="1">
    <location>
        <begin position="91"/>
        <end position="119"/>
    </location>
</feature>
<evidence type="ECO:0000313" key="3">
    <source>
        <dbReference type="Proteomes" id="UP000664417"/>
    </source>
</evidence>
<keyword evidence="1" id="KW-1133">Transmembrane helix</keyword>
<comment type="caution">
    <text evidence="2">The sequence shown here is derived from an EMBL/GenBank/DDBJ whole genome shotgun (WGS) entry which is preliminary data.</text>
</comment>
<dbReference type="InterPro" id="IPR021776">
    <property type="entry name" value="ActD"/>
</dbReference>
<evidence type="ECO:0000313" key="2">
    <source>
        <dbReference type="EMBL" id="MBO1320445.1"/>
    </source>
</evidence>
<protein>
    <submittedName>
        <fullName evidence="2">DUF3341 domain-containing protein</fullName>
    </submittedName>
</protein>
<sequence length="169" mass="18724">MSNNSVPGVLGIYSHMDTVIKAIHHFKERGRDDLKVHSPCPHHDLDHALDEPVSPVRRFTLLGGLTGCTFGFVFTSFASLDWILPTSGKPIVAPLAFTVIAFELTILFGALFTLFGIILNAKLFRPRTTLYDDRFSDDKFGIFIPCSKSEYEAVAKELAENGAEEVKHA</sequence>
<evidence type="ECO:0000256" key="1">
    <source>
        <dbReference type="SAM" id="Phobius"/>
    </source>
</evidence>
<keyword evidence="3" id="KW-1185">Reference proteome</keyword>
<dbReference type="Pfam" id="PF11821">
    <property type="entry name" value="ActD"/>
    <property type="match status" value="1"/>
</dbReference>
<organism evidence="2 3">
    <name type="scientific">Acanthopleuribacter pedis</name>
    <dbReference type="NCBI Taxonomy" id="442870"/>
    <lineage>
        <taxon>Bacteria</taxon>
        <taxon>Pseudomonadati</taxon>
        <taxon>Acidobacteriota</taxon>
        <taxon>Holophagae</taxon>
        <taxon>Acanthopleuribacterales</taxon>
        <taxon>Acanthopleuribacteraceae</taxon>
        <taxon>Acanthopleuribacter</taxon>
    </lineage>
</organism>
<keyword evidence="1" id="KW-0812">Transmembrane</keyword>
<keyword evidence="1" id="KW-0472">Membrane</keyword>
<accession>A0A8J7Q9L5</accession>
<reference evidence="2" key="1">
    <citation type="submission" date="2021-03" db="EMBL/GenBank/DDBJ databases">
        <authorList>
            <person name="Wang G."/>
        </authorList>
    </citation>
    <scope>NUCLEOTIDE SEQUENCE</scope>
    <source>
        <strain evidence="2">KCTC 12899</strain>
    </source>
</reference>
<dbReference type="Proteomes" id="UP000664417">
    <property type="component" value="Unassembled WGS sequence"/>
</dbReference>
<proteinExistence type="predicted"/>
<dbReference type="EMBL" id="JAFREP010000017">
    <property type="protein sequence ID" value="MBO1320445.1"/>
    <property type="molecule type" value="Genomic_DNA"/>
</dbReference>
<name>A0A8J7Q9L5_9BACT</name>
<dbReference type="RefSeq" id="WP_207860400.1">
    <property type="nucleotide sequence ID" value="NZ_JAFREP010000017.1"/>
</dbReference>
<gene>
    <name evidence="2" type="ORF">J3U88_18360</name>
</gene>